<dbReference type="PANTHER" id="PTHR33909">
    <property type="entry name" value="SEC TRANSLOCON ACCESSORY COMPLEX SUBUNIT YAJC"/>
    <property type="match status" value="1"/>
</dbReference>
<dbReference type="EMBL" id="MDCO01000012">
    <property type="protein sequence ID" value="OEJ14116.1"/>
    <property type="molecule type" value="Genomic_DNA"/>
</dbReference>
<protein>
    <recommendedName>
        <fullName evidence="3">Sec translocon accessory complex subunit YajC</fullName>
    </recommendedName>
</protein>
<dbReference type="GO" id="GO:0015031">
    <property type="term" value="P:protein transport"/>
    <property type="evidence" value="ECO:0007669"/>
    <property type="project" value="UniProtKB-KW"/>
</dbReference>
<feature type="region of interest" description="Disordered" evidence="11">
    <location>
        <begin position="106"/>
        <end position="144"/>
    </location>
</feature>
<dbReference type="Proteomes" id="UP000095247">
    <property type="component" value="Unassembled WGS sequence"/>
</dbReference>
<dbReference type="NCBIfam" id="TIGR00739">
    <property type="entry name" value="yajC"/>
    <property type="match status" value="1"/>
</dbReference>
<evidence type="ECO:0000256" key="5">
    <source>
        <dbReference type="ARBA" id="ARBA00022475"/>
    </source>
</evidence>
<dbReference type="RefSeq" id="WP_008722449.1">
    <property type="nucleotide sequence ID" value="NZ_LZOG01000158.1"/>
</dbReference>
<sequence length="144" mass="15856">MFTATLYAQTAQGAQAGGSPLVSIGMMVVIFAIFYFLLIRPQKQQQKKLAQSIAELKKGDKVIIAGGIIAEYVSDKEGGRVAIVKVGENTKMEIVKSSISAVVTEEMLNPPKKEEKKKEDKKAIEDKNQIKEDLEKAQAEDKKE</sequence>
<evidence type="ECO:0000313" key="13">
    <source>
        <dbReference type="EMBL" id="OEJ14116.1"/>
    </source>
</evidence>
<keyword evidence="4" id="KW-0813">Transport</keyword>
<keyword evidence="6 12" id="KW-0812">Transmembrane</keyword>
<name>A0A1E5ND83_9SPIR</name>
<evidence type="ECO:0000256" key="2">
    <source>
        <dbReference type="ARBA" id="ARBA00006742"/>
    </source>
</evidence>
<evidence type="ECO:0000256" key="3">
    <source>
        <dbReference type="ARBA" id="ARBA00014962"/>
    </source>
</evidence>
<evidence type="ECO:0000256" key="10">
    <source>
        <dbReference type="ARBA" id="ARBA00023136"/>
    </source>
</evidence>
<keyword evidence="9" id="KW-0811">Translocation</keyword>
<keyword evidence="7" id="KW-0653">Protein transport</keyword>
<evidence type="ECO:0000256" key="1">
    <source>
        <dbReference type="ARBA" id="ARBA00004162"/>
    </source>
</evidence>
<dbReference type="SMART" id="SM01323">
    <property type="entry name" value="YajC"/>
    <property type="match status" value="1"/>
</dbReference>
<comment type="subcellular location">
    <subcellularLocation>
        <location evidence="1">Cell membrane</location>
        <topology evidence="1">Single-pass membrane protein</topology>
    </subcellularLocation>
</comment>
<keyword evidence="8 12" id="KW-1133">Transmembrane helix</keyword>
<accession>A0A1E5ND83</accession>
<dbReference type="InterPro" id="IPR003849">
    <property type="entry name" value="Preprotein_translocase_YajC"/>
</dbReference>
<evidence type="ECO:0000256" key="7">
    <source>
        <dbReference type="ARBA" id="ARBA00022927"/>
    </source>
</evidence>
<evidence type="ECO:0000256" key="11">
    <source>
        <dbReference type="SAM" id="MobiDB-lite"/>
    </source>
</evidence>
<comment type="similarity">
    <text evidence="2">Belongs to the YajC family.</text>
</comment>
<evidence type="ECO:0000256" key="8">
    <source>
        <dbReference type="ARBA" id="ARBA00022989"/>
    </source>
</evidence>
<dbReference type="GO" id="GO:0005886">
    <property type="term" value="C:plasma membrane"/>
    <property type="evidence" value="ECO:0007669"/>
    <property type="project" value="UniProtKB-SubCell"/>
</dbReference>
<keyword evidence="10 12" id="KW-0472">Membrane</keyword>
<organism evidence="13 14">
    <name type="scientific">Brachyspira hampsonii</name>
    <dbReference type="NCBI Taxonomy" id="1287055"/>
    <lineage>
        <taxon>Bacteria</taxon>
        <taxon>Pseudomonadati</taxon>
        <taxon>Spirochaetota</taxon>
        <taxon>Spirochaetia</taxon>
        <taxon>Brachyspirales</taxon>
        <taxon>Brachyspiraceae</taxon>
        <taxon>Brachyspira</taxon>
    </lineage>
</organism>
<dbReference type="Pfam" id="PF02699">
    <property type="entry name" value="YajC"/>
    <property type="match status" value="1"/>
</dbReference>
<evidence type="ECO:0000256" key="12">
    <source>
        <dbReference type="SAM" id="Phobius"/>
    </source>
</evidence>
<keyword evidence="5" id="KW-1003">Cell membrane</keyword>
<evidence type="ECO:0000256" key="4">
    <source>
        <dbReference type="ARBA" id="ARBA00022448"/>
    </source>
</evidence>
<feature type="compositionally biased region" description="Basic and acidic residues" evidence="11">
    <location>
        <begin position="111"/>
        <end position="144"/>
    </location>
</feature>
<dbReference type="PRINTS" id="PR01853">
    <property type="entry name" value="YAJCTRNLCASE"/>
</dbReference>
<dbReference type="PANTHER" id="PTHR33909:SF1">
    <property type="entry name" value="SEC TRANSLOCON ACCESSORY COMPLEX SUBUNIT YAJC"/>
    <property type="match status" value="1"/>
</dbReference>
<dbReference type="GeneID" id="66487172"/>
<evidence type="ECO:0000256" key="6">
    <source>
        <dbReference type="ARBA" id="ARBA00022692"/>
    </source>
</evidence>
<feature type="transmembrane region" description="Helical" evidence="12">
    <location>
        <begin position="20"/>
        <end position="39"/>
    </location>
</feature>
<comment type="caution">
    <text evidence="13">The sequence shown here is derived from an EMBL/GenBank/DDBJ whole genome shotgun (WGS) entry which is preliminary data.</text>
</comment>
<evidence type="ECO:0000256" key="9">
    <source>
        <dbReference type="ARBA" id="ARBA00023010"/>
    </source>
</evidence>
<dbReference type="AlphaFoldDB" id="A0A1E5ND83"/>
<gene>
    <name evidence="13" type="ORF">BFL38_05125</name>
</gene>
<evidence type="ECO:0000313" key="14">
    <source>
        <dbReference type="Proteomes" id="UP000095247"/>
    </source>
</evidence>
<proteinExistence type="inferred from homology"/>
<reference evidence="13 14" key="1">
    <citation type="submission" date="2016-08" db="EMBL/GenBank/DDBJ databases">
        <title>Characterization and recognition of Brachyspira hampsonii sp. nov., a novel intestinal spirochete that is pathogenic to pigs.</title>
        <authorList>
            <person name="Mirajkar N."/>
            <person name="La T."/>
            <person name="Phillips N."/>
            <person name="Hampson D."/>
            <person name="Gebhart C."/>
        </authorList>
    </citation>
    <scope>NUCLEOTIDE SEQUENCE [LARGE SCALE GENOMIC DNA]</scope>
    <source>
        <strain evidence="13 14">P280/1</strain>
    </source>
</reference>